<dbReference type="InterPro" id="IPR033671">
    <property type="entry name" value="TrmH"/>
</dbReference>
<comment type="caution">
    <text evidence="8">The sequence shown here is derived from an EMBL/GenBank/DDBJ whole genome shotgun (WGS) entry which is preliminary data.</text>
</comment>
<dbReference type="InterPro" id="IPR029026">
    <property type="entry name" value="tRNA_m1G_MTases_N"/>
</dbReference>
<dbReference type="EMBL" id="JAEHOD010000032">
    <property type="protein sequence ID" value="KAG2443082.1"/>
    <property type="molecule type" value="Genomic_DNA"/>
</dbReference>
<reference evidence="8" key="1">
    <citation type="journal article" date="2020" name="bioRxiv">
        <title>Comparative genomics of Chlamydomonas.</title>
        <authorList>
            <person name="Craig R.J."/>
            <person name="Hasan A.R."/>
            <person name="Ness R.W."/>
            <person name="Keightley P.D."/>
        </authorList>
    </citation>
    <scope>NUCLEOTIDE SEQUENCE</scope>
    <source>
        <strain evidence="8">CCAP 11/173</strain>
    </source>
</reference>
<dbReference type="InterPro" id="IPR001537">
    <property type="entry name" value="SpoU_MeTrfase"/>
</dbReference>
<evidence type="ECO:0000313" key="8">
    <source>
        <dbReference type="EMBL" id="KAG2443082.1"/>
    </source>
</evidence>
<dbReference type="PANTHER" id="PTHR43453:SF1">
    <property type="entry name" value="TRNA_RRNA METHYLTRANSFERASE SPOU TYPE DOMAIN-CONTAINING PROTEIN"/>
    <property type="match status" value="1"/>
</dbReference>
<feature type="domain" description="tRNA/rRNA methyltransferase SpoU type" evidence="7">
    <location>
        <begin position="96"/>
        <end position="232"/>
    </location>
</feature>
<keyword evidence="1" id="KW-0820">tRNA-binding</keyword>
<dbReference type="PANTHER" id="PTHR43453">
    <property type="entry name" value="RRNA METHYLASE-LIKE"/>
    <property type="match status" value="1"/>
</dbReference>
<dbReference type="InterPro" id="IPR029028">
    <property type="entry name" value="Alpha/beta_knot_MTases"/>
</dbReference>
<dbReference type="Proteomes" id="UP000613740">
    <property type="component" value="Unassembled WGS sequence"/>
</dbReference>
<dbReference type="HAMAP" id="MF_02060">
    <property type="entry name" value="tRNA_methyltr_TrmH"/>
    <property type="match status" value="1"/>
</dbReference>
<keyword evidence="3" id="KW-0808">Transferase</keyword>
<gene>
    <name evidence="8" type="ORF">HYH02_009496</name>
</gene>
<evidence type="ECO:0000259" key="7">
    <source>
        <dbReference type="Pfam" id="PF00588"/>
    </source>
</evidence>
<evidence type="ECO:0000256" key="5">
    <source>
        <dbReference type="ARBA" id="ARBA00022694"/>
    </source>
</evidence>
<keyword evidence="6" id="KW-0694">RNA-binding</keyword>
<protein>
    <recommendedName>
        <fullName evidence="7">tRNA/rRNA methyltransferase SpoU type domain-containing protein</fullName>
    </recommendedName>
</protein>
<dbReference type="AlphaFoldDB" id="A0A835W759"/>
<evidence type="ECO:0000256" key="1">
    <source>
        <dbReference type="ARBA" id="ARBA00022555"/>
    </source>
</evidence>
<dbReference type="CDD" id="cd18092">
    <property type="entry name" value="SpoU-like_TrmH"/>
    <property type="match status" value="1"/>
</dbReference>
<proteinExistence type="inferred from homology"/>
<keyword evidence="5" id="KW-0819">tRNA processing</keyword>
<evidence type="ECO:0000256" key="4">
    <source>
        <dbReference type="ARBA" id="ARBA00022691"/>
    </source>
</evidence>
<organism evidence="8 9">
    <name type="scientific">Chlamydomonas schloesseri</name>
    <dbReference type="NCBI Taxonomy" id="2026947"/>
    <lineage>
        <taxon>Eukaryota</taxon>
        <taxon>Viridiplantae</taxon>
        <taxon>Chlorophyta</taxon>
        <taxon>core chlorophytes</taxon>
        <taxon>Chlorophyceae</taxon>
        <taxon>CS clade</taxon>
        <taxon>Chlamydomonadales</taxon>
        <taxon>Chlamydomonadaceae</taxon>
        <taxon>Chlamydomonas</taxon>
    </lineage>
</organism>
<dbReference type="OrthoDB" id="241340at2759"/>
<keyword evidence="4" id="KW-0949">S-adenosyl-L-methionine</keyword>
<evidence type="ECO:0000313" key="9">
    <source>
        <dbReference type="Proteomes" id="UP000613740"/>
    </source>
</evidence>
<accession>A0A835W759</accession>
<dbReference type="GO" id="GO:0000049">
    <property type="term" value="F:tRNA binding"/>
    <property type="evidence" value="ECO:0007669"/>
    <property type="project" value="UniProtKB-KW"/>
</dbReference>
<dbReference type="SUPFAM" id="SSF75217">
    <property type="entry name" value="alpha/beta knot"/>
    <property type="match status" value="1"/>
</dbReference>
<dbReference type="GO" id="GO:0002938">
    <property type="term" value="P:tRNA guanine ribose methylation"/>
    <property type="evidence" value="ECO:0007669"/>
    <property type="project" value="TreeGrafter"/>
</dbReference>
<evidence type="ECO:0000256" key="6">
    <source>
        <dbReference type="ARBA" id="ARBA00022884"/>
    </source>
</evidence>
<keyword evidence="9" id="KW-1185">Reference proteome</keyword>
<evidence type="ECO:0000256" key="2">
    <source>
        <dbReference type="ARBA" id="ARBA00022603"/>
    </source>
</evidence>
<sequence length="318" mass="34229">MQRVLSRGRAAAPGRLCSHLAGRLSTPVLRASRHTSLEPVSTRDVGFPYSNEFIVDGKVVDAATVVRLLEPFALEERVKRIGEVVAKRTFTVLPIVEGLYDMGNLAAVCRTADALGYGAVHAVNKADGKFKMSQRTAAGADKWLDVKMWDSTGECLAAMKAAGYQIVTTHLTQSSITIQEVDWTRPTAVVLGNEKFGVSAEAVAAADACAIIPMTGMVESFNISVANALILYEAQQQRIRRRGSHADLTPEEQMALKAVMLTKTVKESQSVLSELLSRPPPSWQAHTFKKLAKEAAEYEAAVASRMGAETQQGAGVGS</sequence>
<dbReference type="Gene3D" id="3.40.1280.10">
    <property type="match status" value="1"/>
</dbReference>
<dbReference type="GO" id="GO:0008173">
    <property type="term" value="F:RNA methyltransferase activity"/>
    <property type="evidence" value="ECO:0007669"/>
    <property type="project" value="InterPro"/>
</dbReference>
<name>A0A835W759_9CHLO</name>
<dbReference type="Pfam" id="PF00588">
    <property type="entry name" value="SpoU_methylase"/>
    <property type="match status" value="1"/>
</dbReference>
<evidence type="ECO:0000256" key="3">
    <source>
        <dbReference type="ARBA" id="ARBA00022679"/>
    </source>
</evidence>
<keyword evidence="2" id="KW-0489">Methyltransferase</keyword>